<reference evidence="2 3" key="1">
    <citation type="submission" date="2018-12" db="EMBL/GenBank/DDBJ databases">
        <title>bacterium Hansschlegelia zhihuaiae S113.</title>
        <authorList>
            <person name="He J."/>
        </authorList>
    </citation>
    <scope>NUCLEOTIDE SEQUENCE [LARGE SCALE GENOMIC DNA]</scope>
    <source>
        <strain evidence="2 3">S 113</strain>
    </source>
</reference>
<feature type="region of interest" description="Disordered" evidence="1">
    <location>
        <begin position="60"/>
        <end position="81"/>
    </location>
</feature>
<gene>
    <name evidence="2" type="ORF">EK403_08665</name>
</gene>
<evidence type="ECO:0000313" key="3">
    <source>
        <dbReference type="Proteomes" id="UP000289708"/>
    </source>
</evidence>
<name>A0A4Q0MJB7_9HYPH</name>
<organism evidence="2 3">
    <name type="scientific">Hansschlegelia zhihuaiae</name>
    <dbReference type="NCBI Taxonomy" id="405005"/>
    <lineage>
        <taxon>Bacteria</taxon>
        <taxon>Pseudomonadati</taxon>
        <taxon>Pseudomonadota</taxon>
        <taxon>Alphaproteobacteria</taxon>
        <taxon>Hyphomicrobiales</taxon>
        <taxon>Methylopilaceae</taxon>
        <taxon>Hansschlegelia</taxon>
    </lineage>
</organism>
<sequence>MDRWLKWLLAVAGVAVIGAAGYVAADQFGLWRNYALFGARDERQTECDEANATMEMVRRRESAASHDASQAGGICSCDDGL</sequence>
<accession>A0A4Q0MJB7</accession>
<proteinExistence type="predicted"/>
<protein>
    <submittedName>
        <fullName evidence="2">Uncharacterized protein</fullName>
    </submittedName>
</protein>
<comment type="caution">
    <text evidence="2">The sequence shown here is derived from an EMBL/GenBank/DDBJ whole genome shotgun (WGS) entry which is preliminary data.</text>
</comment>
<keyword evidence="3" id="KW-1185">Reference proteome</keyword>
<evidence type="ECO:0000313" key="2">
    <source>
        <dbReference type="EMBL" id="RXF73660.1"/>
    </source>
</evidence>
<dbReference type="EMBL" id="RYFI01000007">
    <property type="protein sequence ID" value="RXF73660.1"/>
    <property type="molecule type" value="Genomic_DNA"/>
</dbReference>
<dbReference type="Proteomes" id="UP000289708">
    <property type="component" value="Unassembled WGS sequence"/>
</dbReference>
<evidence type="ECO:0000256" key="1">
    <source>
        <dbReference type="SAM" id="MobiDB-lite"/>
    </source>
</evidence>
<dbReference type="AlphaFoldDB" id="A0A4Q0MJB7"/>
<dbReference type="RefSeq" id="WP_128777106.1">
    <property type="nucleotide sequence ID" value="NZ_RYFI01000007.1"/>
</dbReference>